<keyword evidence="1" id="KW-0812">Transmembrane</keyword>
<dbReference type="Proteomes" id="UP000184287">
    <property type="component" value="Unassembled WGS sequence"/>
</dbReference>
<protein>
    <submittedName>
        <fullName evidence="2">Uncharacterized protein</fullName>
    </submittedName>
</protein>
<dbReference type="AlphaFoldDB" id="A0A1M5DSI3"/>
<reference evidence="3" key="1">
    <citation type="submission" date="2016-11" db="EMBL/GenBank/DDBJ databases">
        <authorList>
            <person name="Varghese N."/>
            <person name="Submissions S."/>
        </authorList>
    </citation>
    <scope>NUCLEOTIDE SEQUENCE [LARGE SCALE GENOMIC DNA]</scope>
    <source>
        <strain evidence="3">DSM 16990</strain>
    </source>
</reference>
<dbReference type="STRING" id="288992.SAMN04488522_103368"/>
<evidence type="ECO:0000313" key="3">
    <source>
        <dbReference type="Proteomes" id="UP000184287"/>
    </source>
</evidence>
<accession>A0A1M5DSI3</accession>
<keyword evidence="1" id="KW-1133">Transmembrane helix</keyword>
<organism evidence="2 3">
    <name type="scientific">Pedobacter caeni</name>
    <dbReference type="NCBI Taxonomy" id="288992"/>
    <lineage>
        <taxon>Bacteria</taxon>
        <taxon>Pseudomonadati</taxon>
        <taxon>Bacteroidota</taxon>
        <taxon>Sphingobacteriia</taxon>
        <taxon>Sphingobacteriales</taxon>
        <taxon>Sphingobacteriaceae</taxon>
        <taxon>Pedobacter</taxon>
    </lineage>
</organism>
<sequence length="52" mass="5933">MLSKSYSILQIFARQKEDKKERALTKSEWIKVDRVVIIILLAAVVIGAILFS</sequence>
<evidence type="ECO:0000256" key="1">
    <source>
        <dbReference type="SAM" id="Phobius"/>
    </source>
</evidence>
<gene>
    <name evidence="2" type="ORF">SAMN04488522_103368</name>
</gene>
<evidence type="ECO:0000313" key="2">
    <source>
        <dbReference type="EMBL" id="SHF69929.1"/>
    </source>
</evidence>
<dbReference type="EMBL" id="FQUQ01000003">
    <property type="protein sequence ID" value="SHF69929.1"/>
    <property type="molecule type" value="Genomic_DNA"/>
</dbReference>
<dbReference type="RefSeq" id="WP_200800968.1">
    <property type="nucleotide sequence ID" value="NZ_FQUQ01000003.1"/>
</dbReference>
<keyword evidence="1" id="KW-0472">Membrane</keyword>
<feature type="transmembrane region" description="Helical" evidence="1">
    <location>
        <begin position="32"/>
        <end position="51"/>
    </location>
</feature>
<name>A0A1M5DSI3_9SPHI</name>
<proteinExistence type="predicted"/>
<keyword evidence="3" id="KW-1185">Reference proteome</keyword>